<protein>
    <submittedName>
        <fullName evidence="1">Uncharacterized protein</fullName>
    </submittedName>
</protein>
<reference evidence="1 2" key="1">
    <citation type="submission" date="2018-01" db="EMBL/GenBank/DDBJ databases">
        <title>Whole genome analyses suggest that Burkholderia sensu lato contains two further novel genera in the rhizoxinica-symbiotica group Mycetohabitans gen. nov., and Trinickia gen. nov.: implications for the evolution of diazotrophy and nodulation in the Burkholderiaceae.</title>
        <authorList>
            <person name="Estrada-de los Santos P."/>
            <person name="Palmer M."/>
            <person name="Chavez-Ramirez B."/>
            <person name="Beukes C."/>
            <person name="Steenkamp E.T."/>
            <person name="Hirsch A.M."/>
            <person name="Manyaka P."/>
            <person name="Maluk M."/>
            <person name="Lafos M."/>
            <person name="Crook M."/>
            <person name="Gross E."/>
            <person name="Simon M.F."/>
            <person name="Bueno dos Reis Junior F."/>
            <person name="Poole P.S."/>
            <person name="Venter S.N."/>
            <person name="James E.K."/>
        </authorList>
    </citation>
    <scope>NUCLEOTIDE SEQUENCE [LARGE SCALE GENOMIC DNA]</scope>
    <source>
        <strain evidence="1 2">GIMN1.004</strain>
    </source>
</reference>
<evidence type="ECO:0000313" key="2">
    <source>
        <dbReference type="Proteomes" id="UP000235616"/>
    </source>
</evidence>
<organism evidence="1 2">
    <name type="scientific">Trinickia dabaoshanensis</name>
    <dbReference type="NCBI Taxonomy" id="564714"/>
    <lineage>
        <taxon>Bacteria</taxon>
        <taxon>Pseudomonadati</taxon>
        <taxon>Pseudomonadota</taxon>
        <taxon>Betaproteobacteria</taxon>
        <taxon>Burkholderiales</taxon>
        <taxon>Burkholderiaceae</taxon>
        <taxon>Trinickia</taxon>
    </lineage>
</organism>
<proteinExistence type="predicted"/>
<dbReference type="EMBL" id="PNYA01000020">
    <property type="protein sequence ID" value="PMS17251.1"/>
    <property type="molecule type" value="Genomic_DNA"/>
</dbReference>
<accession>A0A2N7VJC2</accession>
<name>A0A2N7VJC2_9BURK</name>
<comment type="caution">
    <text evidence="1">The sequence shown here is derived from an EMBL/GenBank/DDBJ whole genome shotgun (WGS) entry which is preliminary data.</text>
</comment>
<gene>
    <name evidence="1" type="ORF">C0Z18_21090</name>
</gene>
<evidence type="ECO:0000313" key="1">
    <source>
        <dbReference type="EMBL" id="PMS17251.1"/>
    </source>
</evidence>
<sequence length="78" mass="8470">MVHGDALWFAAYEFGWGYKAFKLPADVAQRELGALDSSARQLTLAFELGRQRIAGAVAPMCAEYAGQRIALKTGDLHA</sequence>
<keyword evidence="2" id="KW-1185">Reference proteome</keyword>
<dbReference type="Proteomes" id="UP000235616">
    <property type="component" value="Unassembled WGS sequence"/>
</dbReference>
<dbReference type="AlphaFoldDB" id="A0A2N7VJC2"/>